<dbReference type="InterPro" id="IPR015943">
    <property type="entry name" value="WD40/YVTN_repeat-like_dom_sf"/>
</dbReference>
<dbReference type="RefSeq" id="WP_072282557.1">
    <property type="nucleotide sequence ID" value="NZ_CP015519.1"/>
</dbReference>
<evidence type="ECO:0000256" key="1">
    <source>
        <dbReference type="SAM" id="Phobius"/>
    </source>
</evidence>
<feature type="transmembrane region" description="Helical" evidence="1">
    <location>
        <begin position="16"/>
        <end position="39"/>
    </location>
</feature>
<evidence type="ECO:0000313" key="3">
    <source>
        <dbReference type="Proteomes" id="UP000182517"/>
    </source>
</evidence>
<dbReference type="SUPFAM" id="SSF75011">
    <property type="entry name" value="3-carboxy-cis,cis-mucoante lactonizing enzyme"/>
    <property type="match status" value="2"/>
</dbReference>
<dbReference type="STRING" id="1842532.A7E78_01195"/>
<dbReference type="InterPro" id="IPR013211">
    <property type="entry name" value="LVIVD"/>
</dbReference>
<name>A0A1L3GKY5_9BACT</name>
<dbReference type="OrthoDB" id="48956at2"/>
<dbReference type="AlphaFoldDB" id="A0A1L3GKY5"/>
<organism evidence="2 3">
    <name type="scientific">Syntrophotalea acetylenivorans</name>
    <dbReference type="NCBI Taxonomy" id="1842532"/>
    <lineage>
        <taxon>Bacteria</taxon>
        <taxon>Pseudomonadati</taxon>
        <taxon>Thermodesulfobacteriota</taxon>
        <taxon>Desulfuromonadia</taxon>
        <taxon>Desulfuromonadales</taxon>
        <taxon>Syntrophotaleaceae</taxon>
        <taxon>Syntrophotalea</taxon>
    </lineage>
</organism>
<accession>A0A1L3GKY5</accession>
<sequence>MDTSYIYHHLKTKRMFWALCGFSLIAYCALVFFLLRAIFFEPEVSETLSVDTSTVFQKMDGKGLLVNITGSGFDEKVEAYLAYDAGNHGAIVATLPTWGYLRQVVVRGDTAYLANGHRGFLVVDTRNLHQPLIVGSVDTPGPAWAIAIAGSYAYVADGTAGLQVISIDDLHQPRIVATLPIEGDAIDVLVTGDRVVVATRKHGVKIVSVEHPQRPRLVAEIAVEGGGVKRLALDGGKLFVVKGKQGVWEYAFDDTEGYPLVRKLETSGSAQSIEVSEKEILVCCGKNGLDIFPLAGTESKPSFSIDTPGSARAAVVVGGSVYIADNFNGLQVLKRHPGFSWQDAGTVDTPGNAWDVVVDGGYAFVADGKKGLQIVSLDKINPSKGLQRIITPGYVETLAVQENKIYVADGPHGLHVVSCNSNGDFRIVDSFKTPGYAYDVAIKDDRIYVADGAKGLQVLTVKRGGVLQLVDTVKLDGVARAVTVIDRLAVVAAGKTGLYIVDIENIAGPRVIGYLGELGYLRDVAVVGEHAFVAAGKAGLLQVSIKEPTRPRVVGTVTLPLPLQVFAQSLAVTVHGDKMMVANATAGCQIFDVSVPEKPRFLTSIASMDYVKGVSAFEGTGYLYDYKNGVQAVDLKTLQQLRSVASSKLTGLAVVDGKALLGHGNGGVSIVPLPIELSEVDLRSSQELSVFIPNPAMRGRYSLWLTKGEHSMIVPQPLTFDQAGLGAAIE</sequence>
<dbReference type="EMBL" id="CP015519">
    <property type="protein sequence ID" value="APG26596.1"/>
    <property type="molecule type" value="Genomic_DNA"/>
</dbReference>
<keyword evidence="1" id="KW-0472">Membrane</keyword>
<reference evidence="2 3" key="1">
    <citation type="journal article" date="2017" name="Genome Announc.">
        <title>Complete Genome Sequences of Two Acetylene-Fermenting Pelobacter acetylenicus Strains.</title>
        <authorList>
            <person name="Sutton J.M."/>
            <person name="Baesman S.M."/>
            <person name="Fierst J.L."/>
            <person name="Poret-Peterson A.T."/>
            <person name="Oremland R.S."/>
            <person name="Dunlap D.S."/>
            <person name="Akob D.M."/>
        </authorList>
    </citation>
    <scope>NUCLEOTIDE SEQUENCE [LARGE SCALE GENOMIC DNA]</scope>
    <source>
        <strain evidence="2 3">SFB93</strain>
    </source>
</reference>
<keyword evidence="3" id="KW-1185">Reference proteome</keyword>
<protein>
    <submittedName>
        <fullName evidence="2">Uncharacterized protein</fullName>
    </submittedName>
</protein>
<dbReference type="PANTHER" id="PTHR47197">
    <property type="entry name" value="PROTEIN NIRF"/>
    <property type="match status" value="1"/>
</dbReference>
<dbReference type="Proteomes" id="UP000182517">
    <property type="component" value="Chromosome"/>
</dbReference>
<dbReference type="InterPro" id="IPR051200">
    <property type="entry name" value="Host-pathogen_enzymatic-act"/>
</dbReference>
<dbReference type="KEGG" id="pef:A7E78_01195"/>
<dbReference type="Pfam" id="PF08309">
    <property type="entry name" value="LVIVD"/>
    <property type="match status" value="8"/>
</dbReference>
<keyword evidence="1" id="KW-1133">Transmembrane helix</keyword>
<dbReference type="Gene3D" id="2.130.10.10">
    <property type="entry name" value="YVTN repeat-like/Quinoprotein amine dehydrogenase"/>
    <property type="match status" value="2"/>
</dbReference>
<keyword evidence="1" id="KW-0812">Transmembrane</keyword>
<dbReference type="PANTHER" id="PTHR47197:SF3">
    <property type="entry name" value="DIHYDRO-HEME D1 DEHYDROGENASE"/>
    <property type="match status" value="1"/>
</dbReference>
<gene>
    <name evidence="2" type="ORF">A7E78_01195</name>
</gene>
<evidence type="ECO:0000313" key="2">
    <source>
        <dbReference type="EMBL" id="APG26596.1"/>
    </source>
</evidence>
<proteinExistence type="predicted"/>